<evidence type="ECO:0000259" key="1">
    <source>
        <dbReference type="Pfam" id="PF00135"/>
    </source>
</evidence>
<accession>A0A8H7W8P6</accession>
<comment type="caution">
    <text evidence="2">The sequence shown here is derived from an EMBL/GenBank/DDBJ whole genome shotgun (WGS) entry which is preliminary data.</text>
</comment>
<dbReference type="SUPFAM" id="SSF53474">
    <property type="entry name" value="alpha/beta-Hydrolases"/>
    <property type="match status" value="1"/>
</dbReference>
<name>A0A8H7W8P6_9HELO</name>
<protein>
    <recommendedName>
        <fullName evidence="1">Carboxylesterase type B domain-containing protein</fullName>
    </recommendedName>
</protein>
<evidence type="ECO:0000313" key="3">
    <source>
        <dbReference type="Proteomes" id="UP000664132"/>
    </source>
</evidence>
<reference evidence="2" key="1">
    <citation type="submission" date="2021-02" db="EMBL/GenBank/DDBJ databases">
        <title>Genome sequence Cadophora malorum strain M34.</title>
        <authorList>
            <person name="Stefanovic E."/>
            <person name="Vu D."/>
            <person name="Scully C."/>
            <person name="Dijksterhuis J."/>
            <person name="Roader J."/>
            <person name="Houbraken J."/>
        </authorList>
    </citation>
    <scope>NUCLEOTIDE SEQUENCE</scope>
    <source>
        <strain evidence="2">M34</strain>
    </source>
</reference>
<proteinExistence type="predicted"/>
<dbReference type="AlphaFoldDB" id="A0A8H7W8P6"/>
<organism evidence="2 3">
    <name type="scientific">Cadophora malorum</name>
    <dbReference type="NCBI Taxonomy" id="108018"/>
    <lineage>
        <taxon>Eukaryota</taxon>
        <taxon>Fungi</taxon>
        <taxon>Dikarya</taxon>
        <taxon>Ascomycota</taxon>
        <taxon>Pezizomycotina</taxon>
        <taxon>Leotiomycetes</taxon>
        <taxon>Helotiales</taxon>
        <taxon>Ploettnerulaceae</taxon>
        <taxon>Cadophora</taxon>
    </lineage>
</organism>
<feature type="domain" description="Carboxylesterase type B" evidence="1">
    <location>
        <begin position="10"/>
        <end position="467"/>
    </location>
</feature>
<gene>
    <name evidence="2" type="ORF">IFR04_005250</name>
</gene>
<dbReference type="InterPro" id="IPR029058">
    <property type="entry name" value="AB_hydrolase_fold"/>
</dbReference>
<dbReference type="InterPro" id="IPR002018">
    <property type="entry name" value="CarbesteraseB"/>
</dbReference>
<dbReference type="PANTHER" id="PTHR43142">
    <property type="entry name" value="CARBOXYLIC ESTER HYDROLASE"/>
    <property type="match status" value="1"/>
</dbReference>
<dbReference type="EMBL" id="JAFJYH010000062">
    <property type="protein sequence ID" value="KAG4421631.1"/>
    <property type="molecule type" value="Genomic_DNA"/>
</dbReference>
<dbReference type="PANTHER" id="PTHR43142:SF11">
    <property type="entry name" value="CARBOXYLIC ESTER HYDROLASE"/>
    <property type="match status" value="1"/>
</dbReference>
<keyword evidence="3" id="KW-1185">Reference proteome</keyword>
<evidence type="ECO:0000313" key="2">
    <source>
        <dbReference type="EMBL" id="KAG4421631.1"/>
    </source>
</evidence>
<dbReference type="Proteomes" id="UP000664132">
    <property type="component" value="Unassembled WGS sequence"/>
</dbReference>
<dbReference type="Gene3D" id="3.40.50.1820">
    <property type="entry name" value="alpha/beta hydrolase"/>
    <property type="match status" value="1"/>
</dbReference>
<sequence>MASPLNHPTLGQIQGNLKDGVVQFLGVKYASIKDRFAPSEVFDSSGPGIIDATKPGPYVISPPAWDMEFGFIQKSLPMPEMTMSELNGLNLNVTVPLVKGGVPTPEQKLPVFMFVHGGGFALGSNAWPQYDQARIVKLSAEMGKPIIGVGINYRVGLPGFLSSEEMRKEGYVANNGLRDQANALRWIKKFIAGFGGDPDSVTFSGESAGSVSGNLLLHSTEPLFKRYMSMSGTSLTMKPLPPPVSEFAYSSVIDMFGLKGLSGSERIKALLELPAEKLLSVPPNIPLIPVIDGDLIRNTLDFAHVSSKEDSSELDMPGRKWCKDLLIGDCQFDGSIGSFMLGPKTVNIGKGFCDSIDKTLAEYPGAAEKVRHAYQITPDLPDEVALKNVLQYSTDIGFYATALALAKGWPGKAHLYHFNEPNPWDGQWKGEAGHVLDIAFLFQNYNEYLAPEQKAVAMKFAEDVIKFVNGACDWKPYGEGEGARTYGPSKDGICGDYVEGVAKPGSGRKNTIFELAGEIGLEHLSAAWRNFMTGN</sequence>
<dbReference type="Pfam" id="PF00135">
    <property type="entry name" value="COesterase"/>
    <property type="match status" value="1"/>
</dbReference>
<dbReference type="OrthoDB" id="3200163at2759"/>